<dbReference type="EMBL" id="JBHFNQ010000084">
    <property type="protein sequence ID" value="MFB2877291.1"/>
    <property type="molecule type" value="Genomic_DNA"/>
</dbReference>
<feature type="chain" id="PRO_5047341019" evidence="1">
    <location>
        <begin position="29"/>
        <end position="206"/>
    </location>
</feature>
<evidence type="ECO:0000313" key="2">
    <source>
        <dbReference type="EMBL" id="MFB2877291.1"/>
    </source>
</evidence>
<comment type="caution">
    <text evidence="2">The sequence shown here is derived from an EMBL/GenBank/DDBJ whole genome shotgun (WGS) entry which is preliminary data.</text>
</comment>
<sequence>MRMLFRSFARSWATLLLLTVAIPSESLAVESNAFDYDFKVCGQELARARIPASVAADSCSGTLYPRDLTTCVLTIYKQTDISPGAALATCRQVRRPRDLGNCVVNISVNTRGGNPGAILDNCRRSLLPVRFGKCVVGLVQSLNLAVARVMADCIDGSDRPQDFFPPGRFPLREAPPQQPLIVPTPITPLVPPSSDPIRLPAVPSIP</sequence>
<evidence type="ECO:0000256" key="1">
    <source>
        <dbReference type="SAM" id="SignalP"/>
    </source>
</evidence>
<keyword evidence="1" id="KW-0732">Signal</keyword>
<dbReference type="RefSeq" id="WP_413270395.1">
    <property type="nucleotide sequence ID" value="NZ_JBHFNQ010000084.1"/>
</dbReference>
<protein>
    <submittedName>
        <fullName evidence="2">Uncharacterized protein</fullName>
    </submittedName>
</protein>
<evidence type="ECO:0000313" key="3">
    <source>
        <dbReference type="Proteomes" id="UP001576774"/>
    </source>
</evidence>
<accession>A0ABV4X3D1</accession>
<gene>
    <name evidence="2" type="ORF">ACE1CC_10435</name>
</gene>
<keyword evidence="3" id="KW-1185">Reference proteome</keyword>
<name>A0ABV4X3D1_9CYAN</name>
<proteinExistence type="predicted"/>
<reference evidence="2 3" key="1">
    <citation type="submission" date="2024-09" db="EMBL/GenBank/DDBJ databases">
        <title>Floridaenema gen nov. (Aerosakkonemataceae, Aerosakkonematales ord. nov., Cyanobacteria) from benthic tropical and subtropical fresh waters, with the description of four new species.</title>
        <authorList>
            <person name="Moretto J.A."/>
            <person name="Berthold D.E."/>
            <person name="Lefler F.W."/>
            <person name="Huang I.-S."/>
            <person name="Laughinghouse H. IV."/>
        </authorList>
    </citation>
    <scope>NUCLEOTIDE SEQUENCE [LARGE SCALE GENOMIC DNA]</scope>
    <source>
        <strain evidence="2 3">BLCC-F46</strain>
    </source>
</reference>
<organism evidence="2 3">
    <name type="scientific">Floridaenema aerugineum BLCC-F46</name>
    <dbReference type="NCBI Taxonomy" id="3153654"/>
    <lineage>
        <taxon>Bacteria</taxon>
        <taxon>Bacillati</taxon>
        <taxon>Cyanobacteriota</taxon>
        <taxon>Cyanophyceae</taxon>
        <taxon>Oscillatoriophycideae</taxon>
        <taxon>Aerosakkonematales</taxon>
        <taxon>Aerosakkonemataceae</taxon>
        <taxon>Floridanema</taxon>
        <taxon>Floridanema aerugineum</taxon>
    </lineage>
</organism>
<dbReference type="Proteomes" id="UP001576774">
    <property type="component" value="Unassembled WGS sequence"/>
</dbReference>
<feature type="signal peptide" evidence="1">
    <location>
        <begin position="1"/>
        <end position="28"/>
    </location>
</feature>